<name>A0A0E9XIG4_ANGAN</name>
<proteinExistence type="predicted"/>
<dbReference type="EMBL" id="GBXM01007099">
    <property type="protein sequence ID" value="JAI01479.1"/>
    <property type="molecule type" value="Transcribed_RNA"/>
</dbReference>
<reference evidence="1" key="2">
    <citation type="journal article" date="2015" name="Fish Shellfish Immunol.">
        <title>Early steps in the European eel (Anguilla anguilla)-Vibrio vulnificus interaction in the gills: Role of the RtxA13 toxin.</title>
        <authorList>
            <person name="Callol A."/>
            <person name="Pajuelo D."/>
            <person name="Ebbesson L."/>
            <person name="Teles M."/>
            <person name="MacKenzie S."/>
            <person name="Amaro C."/>
        </authorList>
    </citation>
    <scope>NUCLEOTIDE SEQUENCE</scope>
</reference>
<evidence type="ECO:0000313" key="1">
    <source>
        <dbReference type="EMBL" id="JAI01479.1"/>
    </source>
</evidence>
<protein>
    <submittedName>
        <fullName evidence="1">Uncharacterized protein</fullName>
    </submittedName>
</protein>
<reference evidence="1" key="1">
    <citation type="submission" date="2014-11" db="EMBL/GenBank/DDBJ databases">
        <authorList>
            <person name="Amaro Gonzalez C."/>
        </authorList>
    </citation>
    <scope>NUCLEOTIDE SEQUENCE</scope>
</reference>
<accession>A0A0E9XIG4</accession>
<organism evidence="1">
    <name type="scientific">Anguilla anguilla</name>
    <name type="common">European freshwater eel</name>
    <name type="synonym">Muraena anguilla</name>
    <dbReference type="NCBI Taxonomy" id="7936"/>
    <lineage>
        <taxon>Eukaryota</taxon>
        <taxon>Metazoa</taxon>
        <taxon>Chordata</taxon>
        <taxon>Craniata</taxon>
        <taxon>Vertebrata</taxon>
        <taxon>Euteleostomi</taxon>
        <taxon>Actinopterygii</taxon>
        <taxon>Neopterygii</taxon>
        <taxon>Teleostei</taxon>
        <taxon>Anguilliformes</taxon>
        <taxon>Anguillidae</taxon>
        <taxon>Anguilla</taxon>
    </lineage>
</organism>
<sequence>MDPFRGTPFHTVSFKTNVPALPPSPSRCITFPMGSAG</sequence>
<dbReference type="AlphaFoldDB" id="A0A0E9XIG4"/>